<reference evidence="2 3" key="1">
    <citation type="submission" date="2018-09" db="EMBL/GenBank/DDBJ databases">
        <title>Complete genome sequence of Euzebya sp. DY32-46 isolated from seawater of Pacific Ocean.</title>
        <authorList>
            <person name="Xu L."/>
            <person name="Wu Y.-H."/>
            <person name="Xu X.-W."/>
        </authorList>
    </citation>
    <scope>NUCLEOTIDE SEQUENCE [LARGE SCALE GENOMIC DNA]</scope>
    <source>
        <strain evidence="2 3">DY32-46</strain>
    </source>
</reference>
<evidence type="ECO:0000259" key="1">
    <source>
        <dbReference type="PROSITE" id="PS50943"/>
    </source>
</evidence>
<keyword evidence="3" id="KW-1185">Reference proteome</keyword>
<proteinExistence type="predicted"/>
<dbReference type="GO" id="GO:0003677">
    <property type="term" value="F:DNA binding"/>
    <property type="evidence" value="ECO:0007669"/>
    <property type="project" value="InterPro"/>
</dbReference>
<dbReference type="InterPro" id="IPR001387">
    <property type="entry name" value="Cro/C1-type_HTH"/>
</dbReference>
<organism evidence="2 3">
    <name type="scientific">Euzebya pacifica</name>
    <dbReference type="NCBI Taxonomy" id="1608957"/>
    <lineage>
        <taxon>Bacteria</taxon>
        <taxon>Bacillati</taxon>
        <taxon>Actinomycetota</taxon>
        <taxon>Nitriliruptoria</taxon>
        <taxon>Euzebyales</taxon>
    </lineage>
</organism>
<dbReference type="RefSeq" id="WP_114592059.1">
    <property type="nucleotide sequence ID" value="NZ_CP031165.1"/>
</dbReference>
<dbReference type="KEGG" id="euz:DVS28_a2914"/>
<gene>
    <name evidence="2" type="ORF">DVS28_a2914</name>
</gene>
<dbReference type="InterPro" id="IPR010982">
    <property type="entry name" value="Lambda_DNA-bd_dom_sf"/>
</dbReference>
<protein>
    <recommendedName>
        <fullName evidence="1">HTH cro/C1-type domain-containing protein</fullName>
    </recommendedName>
</protein>
<evidence type="ECO:0000313" key="3">
    <source>
        <dbReference type="Proteomes" id="UP000264006"/>
    </source>
</evidence>
<dbReference type="Pfam" id="PF01381">
    <property type="entry name" value="HTH_3"/>
    <property type="match status" value="1"/>
</dbReference>
<sequence length="148" mass="15396">MTGRDELALAATIEPAEPSPLGCWVRDERARRKLSLRDLKARGGPDGSVVCRLERGESKEVRPHNLERLATAFGVSYAYLADLAGDDLVDGPPRGGTAVPLLDHLAACGLGPAARRTVADLVVALGGTVDVPIDVPVGQGTGQPDGLP</sequence>
<dbReference type="CDD" id="cd00093">
    <property type="entry name" value="HTH_XRE"/>
    <property type="match status" value="1"/>
</dbReference>
<feature type="domain" description="HTH cro/C1-type" evidence="1">
    <location>
        <begin position="25"/>
        <end position="80"/>
    </location>
</feature>
<dbReference type="PROSITE" id="PS50943">
    <property type="entry name" value="HTH_CROC1"/>
    <property type="match status" value="1"/>
</dbReference>
<accession>A0A346XZE6</accession>
<dbReference type="Gene3D" id="1.10.260.40">
    <property type="entry name" value="lambda repressor-like DNA-binding domains"/>
    <property type="match status" value="1"/>
</dbReference>
<dbReference type="Proteomes" id="UP000264006">
    <property type="component" value="Chromosome"/>
</dbReference>
<dbReference type="SUPFAM" id="SSF47413">
    <property type="entry name" value="lambda repressor-like DNA-binding domains"/>
    <property type="match status" value="1"/>
</dbReference>
<name>A0A346XZE6_9ACTN</name>
<evidence type="ECO:0000313" key="2">
    <source>
        <dbReference type="EMBL" id="AXV07593.1"/>
    </source>
</evidence>
<dbReference type="AlphaFoldDB" id="A0A346XZE6"/>
<dbReference type="EMBL" id="CP031165">
    <property type="protein sequence ID" value="AXV07593.1"/>
    <property type="molecule type" value="Genomic_DNA"/>
</dbReference>